<dbReference type="EMBL" id="CP144695">
    <property type="protein sequence ID" value="WVZ08709.1"/>
    <property type="molecule type" value="Genomic_DNA"/>
</dbReference>
<accession>A0AAQ3N8B0</accession>
<evidence type="ECO:0000313" key="5">
    <source>
        <dbReference type="Proteomes" id="UP001374535"/>
    </source>
</evidence>
<dbReference type="InterPro" id="IPR013103">
    <property type="entry name" value="RVT_2"/>
</dbReference>
<dbReference type="PANTHER" id="PTHR43383">
    <property type="entry name" value="NODULIN 6"/>
    <property type="match status" value="1"/>
</dbReference>
<gene>
    <name evidence="2" type="ORF">V8G54_018106</name>
    <name evidence="3" type="ORF">V8G54_022051</name>
    <name evidence="4" type="ORF">V8G54_022055</name>
</gene>
<reference evidence="2 5" key="1">
    <citation type="journal article" date="2023" name="Life. Sci Alliance">
        <title>Evolutionary insights into 3D genome organization and epigenetic landscape of Vigna mungo.</title>
        <authorList>
            <person name="Junaid A."/>
            <person name="Singh B."/>
            <person name="Bhatia S."/>
        </authorList>
    </citation>
    <scope>NUCLEOTIDE SEQUENCE [LARGE SCALE GENOMIC DNA]</scope>
    <source>
        <strain evidence="2">Urdbean</strain>
    </source>
</reference>
<dbReference type="EMBL" id="CP144695">
    <property type="protein sequence ID" value="WVZ08705.1"/>
    <property type="molecule type" value="Genomic_DNA"/>
</dbReference>
<feature type="domain" description="Reverse transcriptase Ty1/copia-type" evidence="1">
    <location>
        <begin position="57"/>
        <end position="274"/>
    </location>
</feature>
<sequence>MRYPIQDHLSYSHLSNNFQSFISSISTITEPHSYAEAVKYDYWKKVMQAELEALNLNNTWTVTSLPPNKHVIGFRWIYKIKYHADGSIEHYKARLVAKGYTQMEGLDYIVTFSPVAKLITVQLLLALAAILNWHLKQLDVNNAFLHGELDEEIYMTLPLGITPSFPNQVYKLQQSIYGLKQANRQWFAKLSSFLIQHGYQQSTSDHSLFLKISESSTTTILVYVDDIVLTDNNIAEIDIVTGLLDHAFKIKNLGNLCYFLGLEVAQNNTGIHLS</sequence>
<protein>
    <recommendedName>
        <fullName evidence="1">Reverse transcriptase Ty1/copia-type domain-containing protein</fullName>
    </recommendedName>
</protein>
<dbReference type="Pfam" id="PF07727">
    <property type="entry name" value="RVT_2"/>
    <property type="match status" value="1"/>
</dbReference>
<keyword evidence="5" id="KW-1185">Reference proteome</keyword>
<dbReference type="AlphaFoldDB" id="A0AAQ3N8B0"/>
<dbReference type="SUPFAM" id="SSF56672">
    <property type="entry name" value="DNA/RNA polymerases"/>
    <property type="match status" value="1"/>
</dbReference>
<reference evidence="2" key="2">
    <citation type="submission" date="2024-01" db="EMBL/GenBank/DDBJ databases">
        <authorList>
            <person name="Junaid A."/>
            <person name="Bhatia S."/>
        </authorList>
    </citation>
    <scope>NUCLEOTIDE SEQUENCE</scope>
    <source>
        <strain evidence="2">Urdbean</strain>
        <tissue evidence="2">Leaf</tissue>
    </source>
</reference>
<name>A0AAQ3N8B0_VIGMU</name>
<dbReference type="Proteomes" id="UP001374535">
    <property type="component" value="Chromosome 6"/>
</dbReference>
<dbReference type="PANTHER" id="PTHR43383:SF2">
    <property type="entry name" value="AMIDOHYDROLASE 2 FAMILY PROTEIN"/>
    <property type="match status" value="1"/>
</dbReference>
<organism evidence="2 5">
    <name type="scientific">Vigna mungo</name>
    <name type="common">Black gram</name>
    <name type="synonym">Phaseolus mungo</name>
    <dbReference type="NCBI Taxonomy" id="3915"/>
    <lineage>
        <taxon>Eukaryota</taxon>
        <taxon>Viridiplantae</taxon>
        <taxon>Streptophyta</taxon>
        <taxon>Embryophyta</taxon>
        <taxon>Tracheophyta</taxon>
        <taxon>Spermatophyta</taxon>
        <taxon>Magnoliopsida</taxon>
        <taxon>eudicotyledons</taxon>
        <taxon>Gunneridae</taxon>
        <taxon>Pentapetalae</taxon>
        <taxon>rosids</taxon>
        <taxon>fabids</taxon>
        <taxon>Fabales</taxon>
        <taxon>Fabaceae</taxon>
        <taxon>Papilionoideae</taxon>
        <taxon>50 kb inversion clade</taxon>
        <taxon>NPAAA clade</taxon>
        <taxon>indigoferoid/millettioid clade</taxon>
        <taxon>Phaseoleae</taxon>
        <taxon>Vigna</taxon>
    </lineage>
</organism>
<evidence type="ECO:0000259" key="1">
    <source>
        <dbReference type="Pfam" id="PF07727"/>
    </source>
</evidence>
<proteinExistence type="predicted"/>
<dbReference type="EMBL" id="CP144695">
    <property type="protein sequence ID" value="WVZ04760.1"/>
    <property type="molecule type" value="Genomic_DNA"/>
</dbReference>
<evidence type="ECO:0000313" key="2">
    <source>
        <dbReference type="EMBL" id="WVZ04760.1"/>
    </source>
</evidence>
<evidence type="ECO:0000313" key="4">
    <source>
        <dbReference type="EMBL" id="WVZ08709.1"/>
    </source>
</evidence>
<dbReference type="InterPro" id="IPR043502">
    <property type="entry name" value="DNA/RNA_pol_sf"/>
</dbReference>
<evidence type="ECO:0000313" key="3">
    <source>
        <dbReference type="EMBL" id="WVZ08705.1"/>
    </source>
</evidence>